<evidence type="ECO:0000256" key="6">
    <source>
        <dbReference type="ARBA" id="ARBA00022824"/>
    </source>
</evidence>
<feature type="binding site" evidence="9">
    <location>
        <position position="175"/>
    </location>
    <ligand>
        <name>heme b</name>
        <dbReference type="ChEBI" id="CHEBI:60344"/>
    </ligand>
</feature>
<evidence type="ECO:0000256" key="7">
    <source>
        <dbReference type="ARBA" id="ARBA00023002"/>
    </source>
</evidence>
<dbReference type="GO" id="GO:0004392">
    <property type="term" value="F:heme oxygenase (decyclizing) activity"/>
    <property type="evidence" value="ECO:0007669"/>
    <property type="project" value="UniProtKB-EC"/>
</dbReference>
<accession>A0A8X7X996</accession>
<evidence type="ECO:0000256" key="9">
    <source>
        <dbReference type="PIRSR" id="PIRSR000343-1"/>
    </source>
</evidence>
<keyword evidence="12" id="KW-0472">Membrane</keyword>
<keyword evidence="12" id="KW-0812">Transmembrane</keyword>
<feature type="transmembrane region" description="Helical" evidence="12">
    <location>
        <begin position="257"/>
        <end position="276"/>
    </location>
</feature>
<dbReference type="InterPro" id="IPR002051">
    <property type="entry name" value="Haem_Oase"/>
</dbReference>
<keyword evidence="7" id="KW-0560">Oxidoreductase</keyword>
<dbReference type="SUPFAM" id="SSF48613">
    <property type="entry name" value="Heme oxygenase-like"/>
    <property type="match status" value="1"/>
</dbReference>
<feature type="compositionally biased region" description="Basic and acidic residues" evidence="11">
    <location>
        <begin position="219"/>
        <end position="239"/>
    </location>
</feature>
<feature type="binding site" evidence="9">
    <location>
        <position position="126"/>
    </location>
    <ligand>
        <name>heme b</name>
        <dbReference type="ChEBI" id="CHEBI:60344"/>
    </ligand>
</feature>
<evidence type="ECO:0000256" key="2">
    <source>
        <dbReference type="ARBA" id="ARBA00006134"/>
    </source>
</evidence>
<feature type="region of interest" description="Disordered" evidence="11">
    <location>
        <begin position="217"/>
        <end position="251"/>
    </location>
</feature>
<dbReference type="PIRSF" id="PIRSF000343">
    <property type="entry name" value="Haem_Oase"/>
    <property type="match status" value="1"/>
</dbReference>
<feature type="non-terminal residue" evidence="13">
    <location>
        <position position="1"/>
    </location>
</feature>
<dbReference type="FunFam" id="1.20.910.10:FF:000001">
    <property type="entry name" value="Heme oxygenase 1"/>
    <property type="match status" value="1"/>
</dbReference>
<evidence type="ECO:0000256" key="10">
    <source>
        <dbReference type="PIRSR" id="PIRSR000343-2"/>
    </source>
</evidence>
<evidence type="ECO:0000256" key="1">
    <source>
        <dbReference type="ARBA" id="ARBA00004240"/>
    </source>
</evidence>
<keyword evidence="6" id="KW-0256">Endoplasmic reticulum</keyword>
<reference evidence="13 14" key="1">
    <citation type="journal article" date="2021" name="Cell">
        <title>Tracing the genetic footprints of vertebrate landing in non-teleost ray-finned fishes.</title>
        <authorList>
            <person name="Bi X."/>
            <person name="Wang K."/>
            <person name="Yang L."/>
            <person name="Pan H."/>
            <person name="Jiang H."/>
            <person name="Wei Q."/>
            <person name="Fang M."/>
            <person name="Yu H."/>
            <person name="Zhu C."/>
            <person name="Cai Y."/>
            <person name="He Y."/>
            <person name="Gan X."/>
            <person name="Zeng H."/>
            <person name="Yu D."/>
            <person name="Zhu Y."/>
            <person name="Jiang H."/>
            <person name="Qiu Q."/>
            <person name="Yang H."/>
            <person name="Zhang Y.E."/>
            <person name="Wang W."/>
            <person name="Zhu M."/>
            <person name="He S."/>
            <person name="Zhang G."/>
        </authorList>
    </citation>
    <scope>NUCLEOTIDE SEQUENCE [LARGE SCALE GENOMIC DNA]</scope>
    <source>
        <strain evidence="13">Bchr_013</strain>
    </source>
</reference>
<evidence type="ECO:0000256" key="11">
    <source>
        <dbReference type="SAM" id="MobiDB-lite"/>
    </source>
</evidence>
<evidence type="ECO:0000313" key="14">
    <source>
        <dbReference type="Proteomes" id="UP000886611"/>
    </source>
</evidence>
<dbReference type="InterPro" id="IPR016053">
    <property type="entry name" value="Haem_Oase-like"/>
</dbReference>
<dbReference type="AlphaFoldDB" id="A0A8X7X996"/>
<dbReference type="GO" id="GO:0006979">
    <property type="term" value="P:response to oxidative stress"/>
    <property type="evidence" value="ECO:0007669"/>
    <property type="project" value="TreeGrafter"/>
</dbReference>
<organism evidence="13 14">
    <name type="scientific">Polypterus senegalus</name>
    <name type="common">Senegal bichir</name>
    <dbReference type="NCBI Taxonomy" id="55291"/>
    <lineage>
        <taxon>Eukaryota</taxon>
        <taxon>Metazoa</taxon>
        <taxon>Chordata</taxon>
        <taxon>Craniata</taxon>
        <taxon>Vertebrata</taxon>
        <taxon>Euteleostomi</taxon>
        <taxon>Actinopterygii</taxon>
        <taxon>Polypteriformes</taxon>
        <taxon>Polypteridae</taxon>
        <taxon>Polypterus</taxon>
    </lineage>
</organism>
<feature type="non-terminal residue" evidence="13">
    <location>
        <position position="277"/>
    </location>
</feature>
<comment type="similarity">
    <text evidence="2">Belongs to the heme oxygenase family.</text>
</comment>
<dbReference type="GO" id="GO:0046872">
    <property type="term" value="F:metal ion binding"/>
    <property type="evidence" value="ECO:0007669"/>
    <property type="project" value="UniProtKB-KW"/>
</dbReference>
<keyword evidence="14" id="KW-1185">Reference proteome</keyword>
<dbReference type="GO" id="GO:0006788">
    <property type="term" value="P:heme oxidation"/>
    <property type="evidence" value="ECO:0007669"/>
    <property type="project" value="InterPro"/>
</dbReference>
<keyword evidence="8 10" id="KW-0408">Iron</keyword>
<protein>
    <recommendedName>
        <fullName evidence="3">heme oxygenase (biliverdin-producing)</fullName>
        <ecNumber evidence="3">1.14.14.18</ecNumber>
    </recommendedName>
</protein>
<dbReference type="EC" id="1.14.14.18" evidence="3"/>
<keyword evidence="5 10" id="KW-0479">Metal-binding</keyword>
<dbReference type="PANTHER" id="PTHR10720">
    <property type="entry name" value="HEME OXYGENASE"/>
    <property type="match status" value="1"/>
</dbReference>
<dbReference type="Proteomes" id="UP000886611">
    <property type="component" value="Unassembled WGS sequence"/>
</dbReference>
<dbReference type="GO" id="GO:0042167">
    <property type="term" value="P:heme catabolic process"/>
    <property type="evidence" value="ECO:0007669"/>
    <property type="project" value="TreeGrafter"/>
</dbReference>
<dbReference type="PRINTS" id="PR00088">
    <property type="entry name" value="HAEMOXYGNASE"/>
</dbReference>
<dbReference type="InterPro" id="IPR016084">
    <property type="entry name" value="Haem_Oase-like_multi-hlx"/>
</dbReference>
<evidence type="ECO:0000256" key="5">
    <source>
        <dbReference type="ARBA" id="ARBA00022723"/>
    </source>
</evidence>
<gene>
    <name evidence="13" type="primary">Hmox1</name>
    <name evidence="13" type="ORF">GTO96_0003050</name>
</gene>
<evidence type="ECO:0000313" key="13">
    <source>
        <dbReference type="EMBL" id="KAG2464568.1"/>
    </source>
</evidence>
<feature type="binding site" evidence="9">
    <location>
        <position position="10"/>
    </location>
    <ligand>
        <name>heme b</name>
        <dbReference type="ChEBI" id="CHEBI:60344"/>
    </ligand>
</feature>
<keyword evidence="4 9" id="KW-0349">Heme</keyword>
<dbReference type="GO" id="GO:0005783">
    <property type="term" value="C:endoplasmic reticulum"/>
    <property type="evidence" value="ECO:0007669"/>
    <property type="project" value="UniProtKB-SubCell"/>
</dbReference>
<sequence>MKQDLSESIKLATKEVHEIAENTEFMRSFQKGNVNLEEFKLVLSSLYHIYTALEEEIERNKSHPAFAPLYFPAELHRVAALEADLKYYYGNSWKSCISAPLATEQYVARIHEVGKLHPELLVSHSYTRYLGDLSGGQVLKKIAQKALNLPPSGEGLAFFNFSNVSNAAKFKQLYRARMNTLEMNEETRQKVLQEAVEAFMLNVKVFEALQELSNASSKKKSDNKDLRQRQKHTTSEAKKTNHYKSSETSLSSPFPSLRLVFVTLFAVATVVIGIYIL</sequence>
<name>A0A8X7X996_POLSE</name>
<comment type="subcellular location">
    <subcellularLocation>
        <location evidence="1">Endoplasmic reticulum</location>
    </subcellularLocation>
</comment>
<evidence type="ECO:0000256" key="4">
    <source>
        <dbReference type="ARBA" id="ARBA00022617"/>
    </source>
</evidence>
<proteinExistence type="inferred from homology"/>
<evidence type="ECO:0000256" key="8">
    <source>
        <dbReference type="ARBA" id="ARBA00023004"/>
    </source>
</evidence>
<dbReference type="PANTHER" id="PTHR10720:SF1">
    <property type="entry name" value="HEME OXYGENASE 1"/>
    <property type="match status" value="1"/>
</dbReference>
<dbReference type="Pfam" id="PF01126">
    <property type="entry name" value="Heme_oxygenase"/>
    <property type="match status" value="1"/>
</dbReference>
<comment type="caution">
    <text evidence="13">The sequence shown here is derived from an EMBL/GenBank/DDBJ whole genome shotgun (WGS) entry which is preliminary data.</text>
</comment>
<dbReference type="Gene3D" id="1.20.910.10">
    <property type="entry name" value="Heme oxygenase-like"/>
    <property type="match status" value="1"/>
</dbReference>
<feature type="binding site" description="axial binding residue" evidence="10">
    <location>
        <position position="17"/>
    </location>
    <ligand>
        <name>heme b</name>
        <dbReference type="ChEBI" id="CHEBI:60344"/>
    </ligand>
    <ligandPart>
        <name>Fe</name>
        <dbReference type="ChEBI" id="CHEBI:18248"/>
    </ligandPart>
</feature>
<dbReference type="CDD" id="cd19165">
    <property type="entry name" value="HemeO"/>
    <property type="match status" value="1"/>
</dbReference>
<keyword evidence="12" id="KW-1133">Transmembrane helix</keyword>
<evidence type="ECO:0000256" key="3">
    <source>
        <dbReference type="ARBA" id="ARBA00012360"/>
    </source>
</evidence>
<dbReference type="EMBL" id="JAATIS010003638">
    <property type="protein sequence ID" value="KAG2464568.1"/>
    <property type="molecule type" value="Genomic_DNA"/>
</dbReference>
<evidence type="ECO:0000256" key="12">
    <source>
        <dbReference type="SAM" id="Phobius"/>
    </source>
</evidence>
<dbReference type="GO" id="GO:0020037">
    <property type="term" value="F:heme binding"/>
    <property type="evidence" value="ECO:0007669"/>
    <property type="project" value="TreeGrafter"/>
</dbReference>